<dbReference type="AlphaFoldDB" id="A0A813Q0H4"/>
<protein>
    <submittedName>
        <fullName evidence="1">Uncharacterized protein</fullName>
    </submittedName>
</protein>
<name>A0A813Q0H4_9BILA</name>
<evidence type="ECO:0000313" key="1">
    <source>
        <dbReference type="EMBL" id="CAF0759602.1"/>
    </source>
</evidence>
<reference evidence="1" key="1">
    <citation type="submission" date="2021-02" db="EMBL/GenBank/DDBJ databases">
        <authorList>
            <person name="Nowell W R."/>
        </authorList>
    </citation>
    <scope>NUCLEOTIDE SEQUENCE</scope>
</reference>
<proteinExistence type="predicted"/>
<dbReference type="EMBL" id="CAJNOE010000026">
    <property type="protein sequence ID" value="CAF0759602.1"/>
    <property type="molecule type" value="Genomic_DNA"/>
</dbReference>
<evidence type="ECO:0000313" key="2">
    <source>
        <dbReference type="Proteomes" id="UP000663860"/>
    </source>
</evidence>
<sequence length="338" mass="39835">MEKKFEELVGELNNCPLSVDILQQISLILKEEQDRECLCSFVHKSLDLLLVVERWVWKVLSSDYYDEWINEEHYQEFFYTVTSFNKNLIFNNHNITVDTKGSLLFCVSIDQITDIFTKLDRSTDINNPFINIISLWLDNHSHFLYDNPQYDIPPVIDYIGRHIAIKYFISKQYKLYLIELRQPHLIQSVFTAKFLFYIKTCSFYLFAYTYLSIKSSNYPYTADEMISYLSEDYLEIIHVHSYNVMSWNKELLNSIESVTKYRTGVGTAGPAQELFYVEVTNEMKVNMGGGNSSEQELIVVHEIPVDELYQFVFDQTKAKETSLMFGIMWFLHKKGRLP</sequence>
<dbReference type="Proteomes" id="UP000663860">
    <property type="component" value="Unassembled WGS sequence"/>
</dbReference>
<gene>
    <name evidence="1" type="ORF">IZO911_LOCUS4637</name>
</gene>
<dbReference type="Gene3D" id="3.90.79.10">
    <property type="entry name" value="Nucleoside Triphosphate Pyrophosphohydrolase"/>
    <property type="match status" value="1"/>
</dbReference>
<comment type="caution">
    <text evidence="1">The sequence shown here is derived from an EMBL/GenBank/DDBJ whole genome shotgun (WGS) entry which is preliminary data.</text>
</comment>
<accession>A0A813Q0H4</accession>
<organism evidence="1 2">
    <name type="scientific">Adineta steineri</name>
    <dbReference type="NCBI Taxonomy" id="433720"/>
    <lineage>
        <taxon>Eukaryota</taxon>
        <taxon>Metazoa</taxon>
        <taxon>Spiralia</taxon>
        <taxon>Gnathifera</taxon>
        <taxon>Rotifera</taxon>
        <taxon>Eurotatoria</taxon>
        <taxon>Bdelloidea</taxon>
        <taxon>Adinetida</taxon>
        <taxon>Adinetidae</taxon>
        <taxon>Adineta</taxon>
    </lineage>
</organism>